<evidence type="ECO:0000256" key="34">
    <source>
        <dbReference type="ARBA" id="ARBA00042239"/>
    </source>
</evidence>
<evidence type="ECO:0000256" key="14">
    <source>
        <dbReference type="ARBA" id="ARBA00022670"/>
    </source>
</evidence>
<feature type="compositionally biased region" description="Low complexity" evidence="43">
    <location>
        <begin position="471"/>
        <end position="487"/>
    </location>
</feature>
<keyword evidence="18" id="KW-0378">Hydrolase</keyword>
<evidence type="ECO:0000256" key="16">
    <source>
        <dbReference type="ARBA" id="ARBA00022723"/>
    </source>
</evidence>
<dbReference type="InterPro" id="IPR036238">
    <property type="entry name" value="Transglutaminase_C_sf"/>
</dbReference>
<dbReference type="PANTHER" id="PTHR45845:SF2">
    <property type="entry name" value="RIKEN CDNA D630003M21 GENE"/>
    <property type="match status" value="1"/>
</dbReference>
<evidence type="ECO:0000256" key="11">
    <source>
        <dbReference type="ARBA" id="ARBA00022490"/>
    </source>
</evidence>
<dbReference type="SUPFAM" id="SSF49309">
    <property type="entry name" value="Transglutaminase, two C-terminal domains"/>
    <property type="match status" value="2"/>
</dbReference>
<dbReference type="FunFam" id="2.60.40.10:FF:001042">
    <property type="entry name" value="Protein-glutamine gamma-glutamyltransferase 2"/>
    <property type="match status" value="1"/>
</dbReference>
<evidence type="ECO:0000256" key="3">
    <source>
        <dbReference type="ARBA" id="ARBA00004173"/>
    </source>
</evidence>
<dbReference type="InterPro" id="IPR013808">
    <property type="entry name" value="Transglutaminase_AS"/>
</dbReference>
<dbReference type="Gene3D" id="3.90.260.10">
    <property type="entry name" value="Transglutaminase-like"/>
    <property type="match status" value="1"/>
</dbReference>
<keyword evidence="10" id="KW-1003">Cell membrane</keyword>
<accession>A0AA41MI36</accession>
<keyword evidence="22" id="KW-0472">Membrane</keyword>
<comment type="caution">
    <text evidence="45">The sequence shown here is derived from an EMBL/GenBank/DDBJ whole genome shotgun (WGS) entry which is preliminary data.</text>
</comment>
<dbReference type="EC" id="3.5.1.44" evidence="28"/>
<evidence type="ECO:0000256" key="4">
    <source>
        <dbReference type="ARBA" id="ARBA00004236"/>
    </source>
</evidence>
<comment type="catalytic activity">
    <reaction evidence="40">
        <text>L-glutaminyl-[protein] + histamine = 5-histaminyl-L-glutamyl-[protein] + NH4(+)</text>
        <dbReference type="Rhea" id="RHEA:66564"/>
        <dbReference type="Rhea" id="RHEA-COMP:10207"/>
        <dbReference type="Rhea" id="RHEA-COMP:17056"/>
        <dbReference type="ChEBI" id="CHEBI:28938"/>
        <dbReference type="ChEBI" id="CHEBI:30011"/>
        <dbReference type="ChEBI" id="CHEBI:58432"/>
        <dbReference type="ChEBI" id="CHEBI:167179"/>
    </reaction>
    <physiologicalReaction direction="left-to-right" evidence="40">
        <dbReference type="Rhea" id="RHEA:66565"/>
    </physiologicalReaction>
</comment>
<evidence type="ECO:0000256" key="17">
    <source>
        <dbReference type="ARBA" id="ARBA00022741"/>
    </source>
</evidence>
<keyword evidence="21" id="KW-0342">GTP-binding</keyword>
<keyword evidence="20" id="KW-0496">Mitochondrion</keyword>
<dbReference type="EMBL" id="JAATJV010184251">
    <property type="protein sequence ID" value="MBZ3872214.1"/>
    <property type="molecule type" value="Genomic_DNA"/>
</dbReference>
<evidence type="ECO:0000256" key="20">
    <source>
        <dbReference type="ARBA" id="ARBA00023128"/>
    </source>
</evidence>
<sequence length="1854" mass="203239">MDPLAWCQFRDIPGVQGRLNAVAALYVLGSGYRWDPPSLDAAIQHALAGLYPPFEATAPTILGQVFRLLDSDFRGDGLSFLLNFLIPAKRLCEQVREEACAPFSHRLFLHEGWPLCLRDQVVVHLAPLSPLSLRQGDFYLQVEPQEEQAVCLMIKCLSLDLRTVDKRRVPESSYPMIFTPAWLEAINSDFEGRPLHNCLVASENGIAPVPWTKITNPEFVDDRPPAVNVPAPAWGSLQAEALNPSAPQELCQASSPGSRTSGHKYPGLIKVEQARPAEVALRMDNADSQGLAGDYVALLDPSQESRGGSPTKELGTSSGCTFGASEELSRTKGIPLSEGILPLSESSGGPSLGKWACEKPASSEEPCVRGLRRKIKNKAPAHDSDQQPQGPYLHVLEEPLDCDSGLRAGVSEELTASKMQVLLGNTETMVQPTPGPRQTSSPHFSPVSLAAPASDTKKEKTKQENGRHPQPMTCSSQNTSSSRSPTPGLKFSFLKGQRQSPLTPEKASLQQDRKVLCSLYSPKLNRAKPPGKDGTTQTKTSGPAADSGPQTGEEAGFSEPSAGHPGRGPSPQQESPVPAPRARTLDVEVFHSRIACLPGSRDRKGRPLLLVSTAEGAWEAPGCTASEVTKLLSYLCGIPRPEDKAKGLVVVVDARNQPPQPDLVSALQATQAWAPASIRTLLFLGKKEEALQLQALPDVQVEVLTSLKALSHHVDPSQLPAALEGPFPYRHSEWVQFFQKLDPFLADLRQASALLRASVEVFEKGDPPGGVQEAARRLSKSKELMEAVLKDPGLLGLQREGGATLARLQQEASSLDFNPDVRSHLAEATALYGLVDEQLHVLVTASNHLLGRLELRVRLGHLEAAILQVSRWMEHEGSQCLRALVPKDGGVEAVERAHAEFEDFFLQAAAQYRRGLELSKQAAQLGAAAGGAGGAGDAGDAGGTGFPELAAFASTQRAFQAKLTHFYMAAERQRTDLETLLHLHRFCKKMTWFHMDCQDLITQLRLGKAQRASPGDQRRLHRYLQRLASEFSAERLTAMGRQVASLSQAGLGQGLWEEAQARHREIQSLLKKALVPCLCPGAPAAHLAHPDLRGAGPKDQGLTGEVTSKGRAQVTAGIPPPQNHRGIGGDPGGLAVSTRHRFMDHTCQMGRSRGKGESQGHMPGKETYLVLERCDLELEANGRDHHTADLCQERLVVRRGQAFWLTLHFEGRGYEAGVDSLTFSAVTGPDPSEEAGTKARFQLSDALEEGAWMACVADQRDSTLSLHLSTPAHAPVGLYRLSLEASTGYQGSSFVLGHFTLLFNAWCPADAVYLDSEEERREYVLTQQGLIYQGSAKFIKSIPWNFGQFEDGILDICLMLLDINPKFLSDAGRDCSRRKSPVYVGRVVSRMVNCNDDQGVLLGRWDNNYGDGVSPMFWIGSVDILRRWRSHGCQHVKYGQCWVFAAVACTVLRCLGVPTRVVTNYNSAHDQNSNLLIEYFRNELGELESHRSEMIWNFHCWVESWMTRPDLEAGYEGWQALDPTPQEKSEGTYCCGPVPVRAIKEGDLSTKYDAPFVFAEVNADVVDWIRQEDGSLHKSVNHSLVVGLKISTKSVGRDEREDITHTYKYPEGSPEEREAFTKANHLNKLAEKEEAKETQVAMRIRVGQSMNMGSDFDVFAHITNNTPENRECRLLLCARTVSYNGVLGPECGSKNLPDLTLEPFSEKSIPLPILYEKYRDCLTESNLIKVQGLLIEPAANSYLLAQRDLYLENPEIKIRILGEPKQNRKLVAEVSLRNPLTVPLLDCIFTVEGAGLTKQQKSVEVPDPVEPGEVVKVRVDLLPIDVGLHKLVVNFQCDKLKAVKGYRNVIIGGP</sequence>
<evidence type="ECO:0000256" key="26">
    <source>
        <dbReference type="ARBA" id="ARBA00036377"/>
    </source>
</evidence>
<comment type="similarity">
    <text evidence="8">Belongs to the transglutaminase superfamily. Transglutaminase family.</text>
</comment>
<evidence type="ECO:0000313" key="45">
    <source>
        <dbReference type="EMBL" id="MBZ3872214.1"/>
    </source>
</evidence>
<dbReference type="Pfam" id="PF00927">
    <property type="entry name" value="Transglut_C"/>
    <property type="match status" value="2"/>
</dbReference>
<keyword evidence="19" id="KW-0106">Calcium</keyword>
<evidence type="ECO:0000256" key="38">
    <source>
        <dbReference type="ARBA" id="ARBA00046685"/>
    </source>
</evidence>
<evidence type="ECO:0000256" key="40">
    <source>
        <dbReference type="ARBA" id="ARBA00047876"/>
    </source>
</evidence>
<keyword evidence="23" id="KW-0539">Nucleus</keyword>
<dbReference type="InterPro" id="IPR002931">
    <property type="entry name" value="Transglutaminase-like"/>
</dbReference>
<evidence type="ECO:0000256" key="33">
    <source>
        <dbReference type="ARBA" id="ARBA00042105"/>
    </source>
</evidence>
<dbReference type="GO" id="GO:0005739">
    <property type="term" value="C:mitochondrion"/>
    <property type="evidence" value="ECO:0007669"/>
    <property type="project" value="UniProtKB-SubCell"/>
</dbReference>
<dbReference type="FunFam" id="3.90.260.10:FF:000001">
    <property type="entry name" value="Protein-glutamine gamma-glutamyltransferase 2"/>
    <property type="match status" value="1"/>
</dbReference>
<dbReference type="SUPFAM" id="SSF54001">
    <property type="entry name" value="Cysteine proteinases"/>
    <property type="match status" value="1"/>
</dbReference>
<dbReference type="InterPro" id="IPR036985">
    <property type="entry name" value="Transglutaminase-like_sf"/>
</dbReference>
<evidence type="ECO:0000313" key="46">
    <source>
        <dbReference type="Proteomes" id="UP001166674"/>
    </source>
</evidence>
<dbReference type="InterPro" id="IPR001102">
    <property type="entry name" value="Transglutaminase_N"/>
</dbReference>
<evidence type="ECO:0000256" key="36">
    <source>
        <dbReference type="ARBA" id="ARBA00043104"/>
    </source>
</evidence>
<evidence type="ECO:0000256" key="41">
    <source>
        <dbReference type="ARBA" id="ARBA00048230"/>
    </source>
</evidence>
<evidence type="ECO:0000256" key="6">
    <source>
        <dbReference type="ARBA" id="ARBA00004498"/>
    </source>
</evidence>
<dbReference type="PANTHER" id="PTHR45845">
    <property type="entry name" value="RHO GUANINE NUCLEOTIDE EXCHANGE FACTOR-RELATED"/>
    <property type="match status" value="1"/>
</dbReference>
<dbReference type="Proteomes" id="UP001166674">
    <property type="component" value="Unassembled WGS sequence"/>
</dbReference>
<dbReference type="Pfam" id="PF00868">
    <property type="entry name" value="Transglut_N"/>
    <property type="match status" value="1"/>
</dbReference>
<evidence type="ECO:0000256" key="25">
    <source>
        <dbReference type="ARBA" id="ARBA00024222"/>
    </source>
</evidence>
<comment type="subcellular location">
    <subcellularLocation>
        <location evidence="4">Cell membrane</location>
    </subcellularLocation>
    <subcellularLocation>
        <location evidence="5">Chromosome</location>
    </subcellularLocation>
    <subcellularLocation>
        <location evidence="7">Cytoplasm</location>
        <location evidence="7">Cytosol</location>
    </subcellularLocation>
    <subcellularLocation>
        <location evidence="3">Mitochondrion</location>
    </subcellularLocation>
    <subcellularLocation>
        <location evidence="2">Nucleus</location>
    </subcellularLocation>
    <subcellularLocation>
        <location evidence="6">Secreted</location>
        <location evidence="6">Extracellular space</location>
        <location evidence="6">Extracellular matrix</location>
    </subcellularLocation>
</comment>
<feature type="compositionally biased region" description="Polar residues" evidence="43">
    <location>
        <begin position="302"/>
        <end position="320"/>
    </location>
</feature>
<comment type="catalytic activity">
    <reaction evidence="26">
        <text>L-glutaminyl-[protein] + serotonin = 5-serotonyl-L-glutamyl-[protein] + NH4(+)</text>
        <dbReference type="Rhea" id="RHEA:66552"/>
        <dbReference type="Rhea" id="RHEA-COMP:10207"/>
        <dbReference type="Rhea" id="RHEA-COMP:17052"/>
        <dbReference type="ChEBI" id="CHEBI:28938"/>
        <dbReference type="ChEBI" id="CHEBI:30011"/>
        <dbReference type="ChEBI" id="CHEBI:167174"/>
        <dbReference type="ChEBI" id="CHEBI:350546"/>
    </reaction>
    <physiologicalReaction direction="left-to-right" evidence="26">
        <dbReference type="Rhea" id="RHEA:66553"/>
    </physiologicalReaction>
</comment>
<evidence type="ECO:0000256" key="10">
    <source>
        <dbReference type="ARBA" id="ARBA00022475"/>
    </source>
</evidence>
<evidence type="ECO:0000256" key="43">
    <source>
        <dbReference type="SAM" id="MobiDB-lite"/>
    </source>
</evidence>
<dbReference type="GO" id="GO:0008233">
    <property type="term" value="F:peptidase activity"/>
    <property type="evidence" value="ECO:0007669"/>
    <property type="project" value="UniProtKB-KW"/>
</dbReference>
<keyword evidence="16" id="KW-0479">Metal-binding</keyword>
<evidence type="ECO:0000256" key="30">
    <source>
        <dbReference type="ARBA" id="ARBA00041650"/>
    </source>
</evidence>
<evidence type="ECO:0000256" key="28">
    <source>
        <dbReference type="ARBA" id="ARBA00039019"/>
    </source>
</evidence>
<proteinExistence type="inferred from homology"/>
<keyword evidence="9" id="KW-0158">Chromosome</keyword>
<dbReference type="InterPro" id="IPR052231">
    <property type="entry name" value="Rho_GEF_signaling-related"/>
</dbReference>
<evidence type="ECO:0000256" key="42">
    <source>
        <dbReference type="ARBA" id="ARBA00048365"/>
    </source>
</evidence>
<evidence type="ECO:0000256" key="35">
    <source>
        <dbReference type="ARBA" id="ARBA00042912"/>
    </source>
</evidence>
<dbReference type="FunFam" id="2.60.40.10:FF:000090">
    <property type="entry name" value="Protein-glutamine gamma-glutamyltransferase 2"/>
    <property type="match status" value="1"/>
</dbReference>
<keyword evidence="46" id="KW-1185">Reference proteome</keyword>
<evidence type="ECO:0000256" key="1">
    <source>
        <dbReference type="ARBA" id="ARBA00001913"/>
    </source>
</evidence>
<evidence type="ECO:0000256" key="9">
    <source>
        <dbReference type="ARBA" id="ARBA00022454"/>
    </source>
</evidence>
<dbReference type="GO" id="GO:0050568">
    <property type="term" value="F:protein-glutamine glutaminase activity"/>
    <property type="evidence" value="ECO:0007669"/>
    <property type="project" value="UniProtKB-EC"/>
</dbReference>
<evidence type="ECO:0000256" key="12">
    <source>
        <dbReference type="ARBA" id="ARBA00022525"/>
    </source>
</evidence>
<dbReference type="InterPro" id="IPR014756">
    <property type="entry name" value="Ig_E-set"/>
</dbReference>
<dbReference type="GO" id="GO:0005829">
    <property type="term" value="C:cytosol"/>
    <property type="evidence" value="ECO:0007669"/>
    <property type="project" value="UniProtKB-SubCell"/>
</dbReference>
<evidence type="ECO:0000256" key="24">
    <source>
        <dbReference type="ARBA" id="ARBA00023315"/>
    </source>
</evidence>
<keyword evidence="13" id="KW-0272">Extracellular matrix</keyword>
<dbReference type="Pfam" id="PF01841">
    <property type="entry name" value="Transglut_core"/>
    <property type="match status" value="1"/>
</dbReference>
<dbReference type="EC" id="2.3.2.13" evidence="25"/>
<feature type="domain" description="Transglutaminase-like" evidence="44">
    <location>
        <begin position="1433"/>
        <end position="1525"/>
    </location>
</feature>
<evidence type="ECO:0000256" key="13">
    <source>
        <dbReference type="ARBA" id="ARBA00022530"/>
    </source>
</evidence>
<keyword evidence="17" id="KW-0547">Nucleotide-binding</keyword>
<organism evidence="45 46">
    <name type="scientific">Sciurus carolinensis</name>
    <name type="common">Eastern gray squirrel</name>
    <dbReference type="NCBI Taxonomy" id="30640"/>
    <lineage>
        <taxon>Eukaryota</taxon>
        <taxon>Metazoa</taxon>
        <taxon>Chordata</taxon>
        <taxon>Craniata</taxon>
        <taxon>Vertebrata</taxon>
        <taxon>Euteleostomi</taxon>
        <taxon>Mammalia</taxon>
        <taxon>Eutheria</taxon>
        <taxon>Euarchontoglires</taxon>
        <taxon>Glires</taxon>
        <taxon>Rodentia</taxon>
        <taxon>Sciuromorpha</taxon>
        <taxon>Sciuridae</taxon>
        <taxon>Sciurinae</taxon>
        <taxon>Sciurini</taxon>
        <taxon>Sciurus</taxon>
    </lineage>
</organism>
<dbReference type="GO" id="GO:0005694">
    <property type="term" value="C:chromosome"/>
    <property type="evidence" value="ECO:0007669"/>
    <property type="project" value="UniProtKB-SubCell"/>
</dbReference>
<evidence type="ECO:0000256" key="22">
    <source>
        <dbReference type="ARBA" id="ARBA00023136"/>
    </source>
</evidence>
<evidence type="ECO:0000256" key="2">
    <source>
        <dbReference type="ARBA" id="ARBA00004123"/>
    </source>
</evidence>
<evidence type="ECO:0000256" key="8">
    <source>
        <dbReference type="ARBA" id="ARBA00005968"/>
    </source>
</evidence>
<dbReference type="GO" id="GO:0006508">
    <property type="term" value="P:proteolysis"/>
    <property type="evidence" value="ECO:0007669"/>
    <property type="project" value="UniProtKB-KW"/>
</dbReference>
<feature type="region of interest" description="Disordered" evidence="43">
    <location>
        <begin position="428"/>
        <end position="581"/>
    </location>
</feature>
<evidence type="ECO:0000256" key="37">
    <source>
        <dbReference type="ARBA" id="ARBA00043138"/>
    </source>
</evidence>
<evidence type="ECO:0000256" key="7">
    <source>
        <dbReference type="ARBA" id="ARBA00004514"/>
    </source>
</evidence>
<comment type="catalytic activity">
    <reaction evidence="41">
        <text>L-glutaminyl-[protein] + (R)-noradrenaline = 5-(R)-noradrenalinyl-L-glutamyl-[protein] + NH4(+)</text>
        <dbReference type="Rhea" id="RHEA:66560"/>
        <dbReference type="Rhea" id="RHEA-COMP:10207"/>
        <dbReference type="Rhea" id="RHEA-COMP:17054"/>
        <dbReference type="ChEBI" id="CHEBI:28938"/>
        <dbReference type="ChEBI" id="CHEBI:30011"/>
        <dbReference type="ChEBI" id="CHEBI:72587"/>
        <dbReference type="ChEBI" id="CHEBI:167178"/>
    </reaction>
    <physiologicalReaction direction="left-to-right" evidence="41">
        <dbReference type="Rhea" id="RHEA:66561"/>
    </physiologicalReaction>
</comment>
<evidence type="ECO:0000256" key="29">
    <source>
        <dbReference type="ARBA" id="ARBA00040561"/>
    </source>
</evidence>
<dbReference type="GO" id="GO:0005886">
    <property type="term" value="C:plasma membrane"/>
    <property type="evidence" value="ECO:0007669"/>
    <property type="project" value="UniProtKB-SubCell"/>
</dbReference>
<dbReference type="GO" id="GO:0003810">
    <property type="term" value="F:protein-glutamine gamma-glutamyltransferase activity"/>
    <property type="evidence" value="ECO:0007669"/>
    <property type="project" value="UniProtKB-EC"/>
</dbReference>
<evidence type="ECO:0000256" key="5">
    <source>
        <dbReference type="ARBA" id="ARBA00004286"/>
    </source>
</evidence>
<dbReference type="Gene3D" id="2.60.40.10">
    <property type="entry name" value="Immunoglobulins"/>
    <property type="match status" value="3"/>
</dbReference>
<dbReference type="InterPro" id="IPR038765">
    <property type="entry name" value="Papain-like_cys_pep_sf"/>
</dbReference>
<comment type="cofactor">
    <cofactor evidence="1">
        <name>Ca(2+)</name>
        <dbReference type="ChEBI" id="CHEBI:29108"/>
    </cofactor>
</comment>
<dbReference type="SUPFAM" id="SSF81296">
    <property type="entry name" value="E set domains"/>
    <property type="match status" value="1"/>
</dbReference>
<feature type="region of interest" description="Disordered" evidence="43">
    <location>
        <begin position="302"/>
        <end position="323"/>
    </location>
</feature>
<evidence type="ECO:0000256" key="23">
    <source>
        <dbReference type="ARBA" id="ARBA00023242"/>
    </source>
</evidence>
<evidence type="ECO:0000256" key="32">
    <source>
        <dbReference type="ARBA" id="ARBA00042099"/>
    </source>
</evidence>
<feature type="compositionally biased region" description="Basic and acidic residues" evidence="43">
    <location>
        <begin position="455"/>
        <end position="467"/>
    </location>
</feature>
<keyword evidence="15" id="KW-0808">Transferase</keyword>
<dbReference type="SMART" id="SM00460">
    <property type="entry name" value="TGc"/>
    <property type="match status" value="1"/>
</dbReference>
<comment type="catalytic activity">
    <reaction evidence="27">
        <text>L-glutaminyl-[protein] + L-lysyl-[protein] = [protein]-L-lysyl-N(6)-5-L-glutamyl-[protein] + NH4(+)</text>
        <dbReference type="Rhea" id="RHEA:54816"/>
        <dbReference type="Rhea" id="RHEA-COMP:9752"/>
        <dbReference type="Rhea" id="RHEA-COMP:10207"/>
        <dbReference type="Rhea" id="RHEA-COMP:14005"/>
        <dbReference type="ChEBI" id="CHEBI:28938"/>
        <dbReference type="ChEBI" id="CHEBI:29969"/>
        <dbReference type="ChEBI" id="CHEBI:30011"/>
        <dbReference type="ChEBI" id="CHEBI:138370"/>
        <dbReference type="EC" id="2.3.2.13"/>
    </reaction>
    <physiologicalReaction direction="left-to-right" evidence="27">
        <dbReference type="Rhea" id="RHEA:54817"/>
    </physiologicalReaction>
</comment>
<evidence type="ECO:0000256" key="21">
    <source>
        <dbReference type="ARBA" id="ARBA00023134"/>
    </source>
</evidence>
<comment type="catalytic activity">
    <reaction evidence="39">
        <text>L-glutaminyl-[protein] + H2O = L-glutamyl-[protein] + NH4(+)</text>
        <dbReference type="Rhea" id="RHEA:16441"/>
        <dbReference type="Rhea" id="RHEA-COMP:10207"/>
        <dbReference type="Rhea" id="RHEA-COMP:10208"/>
        <dbReference type="ChEBI" id="CHEBI:15377"/>
        <dbReference type="ChEBI" id="CHEBI:28938"/>
        <dbReference type="ChEBI" id="CHEBI:29973"/>
        <dbReference type="ChEBI" id="CHEBI:30011"/>
        <dbReference type="EC" id="3.5.1.44"/>
    </reaction>
    <physiologicalReaction direction="left-to-right" evidence="39">
        <dbReference type="Rhea" id="RHEA:16442"/>
    </physiologicalReaction>
</comment>
<dbReference type="PROSITE" id="PS00547">
    <property type="entry name" value="TRANSGLUTAMINASES"/>
    <property type="match status" value="1"/>
</dbReference>
<dbReference type="InterPro" id="IPR008958">
    <property type="entry name" value="Transglutaminase_C"/>
</dbReference>
<keyword evidence="11" id="KW-0963">Cytoplasm</keyword>
<feature type="compositionally biased region" description="Polar residues" evidence="43">
    <location>
        <begin position="428"/>
        <end position="443"/>
    </location>
</feature>
<evidence type="ECO:0000256" key="31">
    <source>
        <dbReference type="ARBA" id="ARBA00041677"/>
    </source>
</evidence>
<keyword evidence="12" id="KW-0964">Secreted</keyword>
<dbReference type="InterPro" id="IPR013783">
    <property type="entry name" value="Ig-like_fold"/>
</dbReference>
<evidence type="ECO:0000256" key="27">
    <source>
        <dbReference type="ARBA" id="ARBA00036876"/>
    </source>
</evidence>
<reference evidence="45" key="1">
    <citation type="submission" date="2020-03" db="EMBL/GenBank/DDBJ databases">
        <title>Studies in the Genomics of Life Span.</title>
        <authorList>
            <person name="Glass D."/>
        </authorList>
    </citation>
    <scope>NUCLEOTIDE SEQUENCE</scope>
    <source>
        <strain evidence="45">SUZIE</strain>
        <tissue evidence="45">Muscle</tissue>
    </source>
</reference>
<dbReference type="GO" id="GO:0005525">
    <property type="term" value="F:GTP binding"/>
    <property type="evidence" value="ECO:0007669"/>
    <property type="project" value="UniProtKB-KW"/>
</dbReference>
<evidence type="ECO:0000256" key="18">
    <source>
        <dbReference type="ARBA" id="ARBA00022801"/>
    </source>
</evidence>
<name>A0AA41MI36_SCICA</name>
<evidence type="ECO:0000256" key="19">
    <source>
        <dbReference type="ARBA" id="ARBA00022837"/>
    </source>
</evidence>
<gene>
    <name evidence="45" type="ORF">SUZIE_116815</name>
</gene>
<evidence type="ECO:0000256" key="39">
    <source>
        <dbReference type="ARBA" id="ARBA00047868"/>
    </source>
</evidence>
<evidence type="ECO:0000256" key="15">
    <source>
        <dbReference type="ARBA" id="ARBA00022679"/>
    </source>
</evidence>
<dbReference type="GO" id="GO:0046872">
    <property type="term" value="F:metal ion binding"/>
    <property type="evidence" value="ECO:0007669"/>
    <property type="project" value="UniProtKB-KW"/>
</dbReference>
<keyword evidence="24" id="KW-0012">Acyltransferase</keyword>
<keyword evidence="14" id="KW-0645">Protease</keyword>
<comment type="subunit">
    <text evidence="38">Monomer. Interacts with phospholipase C; promoting alpha-1 adrenergic receptor signaling. Interacts with PLCD1.</text>
</comment>
<comment type="catalytic activity">
    <reaction evidence="42">
        <text>L-glutaminyl-[protein] + dopamine = 5-dopaminyl-L-glutamyl-[protein] + NH4(+)</text>
        <dbReference type="Rhea" id="RHEA:66556"/>
        <dbReference type="Rhea" id="RHEA-COMP:10207"/>
        <dbReference type="Rhea" id="RHEA-COMP:17053"/>
        <dbReference type="ChEBI" id="CHEBI:28938"/>
        <dbReference type="ChEBI" id="CHEBI:30011"/>
        <dbReference type="ChEBI" id="CHEBI:59905"/>
        <dbReference type="ChEBI" id="CHEBI:167175"/>
    </reaction>
    <physiologicalReaction direction="left-to-right" evidence="42">
        <dbReference type="Rhea" id="RHEA:66557"/>
    </physiologicalReaction>
</comment>
<dbReference type="Gene3D" id="1.20.58.60">
    <property type="match status" value="1"/>
</dbReference>
<dbReference type="FunFam" id="2.60.40.10:FF:000278">
    <property type="entry name" value="Protein-glutamine gamma-glutamyltransferase 2"/>
    <property type="match status" value="1"/>
</dbReference>
<dbReference type="GO" id="GO:0005634">
    <property type="term" value="C:nucleus"/>
    <property type="evidence" value="ECO:0007669"/>
    <property type="project" value="UniProtKB-SubCell"/>
</dbReference>
<evidence type="ECO:0000259" key="44">
    <source>
        <dbReference type="SMART" id="SM00460"/>
    </source>
</evidence>
<protein>
    <recommendedName>
        <fullName evidence="29">Protein-glutamine gamma-glutamyltransferase 2</fullName>
        <ecNumber evidence="25">2.3.2.13</ecNumber>
        <ecNumber evidence="28">3.5.1.44</ecNumber>
    </recommendedName>
    <alternativeName>
        <fullName evidence="32">Isopeptidase TGM2</fullName>
    </alternativeName>
    <alternativeName>
        <fullName evidence="34">Protein-glutamine deamidase TGM2</fullName>
    </alternativeName>
    <alternativeName>
        <fullName evidence="33">Protein-glutamine dopaminyltransferase TGM2</fullName>
    </alternativeName>
    <alternativeName>
        <fullName evidence="36">Protein-glutamine histaminyltransferase TGM2</fullName>
    </alternativeName>
    <alternativeName>
        <fullName evidence="37">Protein-glutamine noradrenalinyltransferase TGM2</fullName>
    </alternativeName>
    <alternativeName>
        <fullName evidence="35">Protein-glutamine serotonyltransferase TGM2</fullName>
    </alternativeName>
    <alternativeName>
        <fullName evidence="31">Tissue transglutaminase</fullName>
    </alternativeName>
    <alternativeName>
        <fullName evidence="30">Transglutaminase-2</fullName>
    </alternativeName>
</protein>